<keyword evidence="3" id="KW-0964">Secreted</keyword>
<evidence type="ECO:0000256" key="1">
    <source>
        <dbReference type="ARBA" id="ARBA00004613"/>
    </source>
</evidence>
<dbReference type="Gene3D" id="3.40.50.1820">
    <property type="entry name" value="alpha/beta hydrolase"/>
    <property type="match status" value="1"/>
</dbReference>
<comment type="similarity">
    <text evidence="2 7">Belongs to the type-B carboxylesterase/lipase family.</text>
</comment>
<sequence length="578" mass="63084">MRISFCLLLATVALAGPAPVTHVDTNGSGVLDKRIVTITVDTPAGSIVGRQDMLTEDFNGIPFAEPPVGKLRLRPPVRLNSTLNNFDGTSYAPACPQFIAPTPSDQSPFLERVMGSLVDSPFVKRALKVSEDCLNLNVIRPRGVKAGDNLPVLFWMYGGGFSLGWNSMYDASGMVAEAAAVGKPNYRVGAWGWLAGKEMMEDGSTNLGHLDQRMGLEWVADNIAAFGGDPAKVTLWGESAGSISVFHHMAAYDGDNTYKGKPLFRAGIMNSGSMMPLEPVDSPRAQSIFDAVVSHVGCSGAEDKLECLRALSLEDFMLAANAQPGLLSYTAVAVSYMPRVDGKFLTRTPHEIVKAGTYAPVPFILGDQEDEGTLFSLFQSNISSTTEGIVGYLSDLYLPAMPIEKVRELVEAYPQSISAGSPFNTGIFNEVYPGFKRLAALMGDFSFTITRRLFLEHCTANHPDVPAWSYLASYAYGTPVLGSFHASDLVQVFFGVLPNYASVNVRKYYANFVWNLDPNDASGGTGGNSQVNFQWPRWTNNSRVLVNFYRLFFRHIADDFRSNVFDVIKRNADYYMGG</sequence>
<dbReference type="InterPro" id="IPR029058">
    <property type="entry name" value="AB_hydrolase_fold"/>
</dbReference>
<organism evidence="10 11">
    <name type="scientific">Trichosporon asahii var. asahii (strain ATCC 90039 / CBS 2479 / JCM 2466 / KCTC 7840 / NBRC 103889/ NCYC 2677 / UAMH 7654)</name>
    <name type="common">Yeast</name>
    <dbReference type="NCBI Taxonomy" id="1186058"/>
    <lineage>
        <taxon>Eukaryota</taxon>
        <taxon>Fungi</taxon>
        <taxon>Dikarya</taxon>
        <taxon>Basidiomycota</taxon>
        <taxon>Agaricomycotina</taxon>
        <taxon>Tremellomycetes</taxon>
        <taxon>Trichosporonales</taxon>
        <taxon>Trichosporonaceae</taxon>
        <taxon>Trichosporon</taxon>
    </lineage>
</organism>
<dbReference type="ESTHER" id="trias-j6ez24">
    <property type="family name" value="Fungal_carboxylesterase_lipase"/>
</dbReference>
<dbReference type="OrthoDB" id="408631at2759"/>
<dbReference type="PANTHER" id="PTHR11559">
    <property type="entry name" value="CARBOXYLESTERASE"/>
    <property type="match status" value="1"/>
</dbReference>
<gene>
    <name evidence="10" type="ORF">A1Q1_02912</name>
</gene>
<dbReference type="GO" id="GO:0016787">
    <property type="term" value="F:hydrolase activity"/>
    <property type="evidence" value="ECO:0007669"/>
    <property type="project" value="UniProtKB-KW"/>
</dbReference>
<name>J6EZ24_TRIAS</name>
<dbReference type="GeneID" id="25986425"/>
<evidence type="ECO:0000256" key="6">
    <source>
        <dbReference type="ARBA" id="ARBA00023180"/>
    </source>
</evidence>
<evidence type="ECO:0000256" key="5">
    <source>
        <dbReference type="ARBA" id="ARBA00022801"/>
    </source>
</evidence>
<evidence type="ECO:0000313" key="10">
    <source>
        <dbReference type="EMBL" id="EJT48102.1"/>
    </source>
</evidence>
<dbReference type="KEGG" id="tasa:A1Q1_02912"/>
<reference evidence="10 11" key="1">
    <citation type="journal article" date="2012" name="Eukaryot. Cell">
        <title>Draft genome sequence of CBS 2479, the standard type strain of Trichosporon asahii.</title>
        <authorList>
            <person name="Yang R.Y."/>
            <person name="Li H.T."/>
            <person name="Zhu H."/>
            <person name="Zhou G.P."/>
            <person name="Wang M."/>
            <person name="Wang L."/>
        </authorList>
    </citation>
    <scope>NUCLEOTIDE SEQUENCE [LARGE SCALE GENOMIC DNA]</scope>
    <source>
        <strain evidence="11">ATCC 90039 / CBS 2479 / JCM 2466 / KCTC 7840 / NCYC 2677 / UAMH 7654</strain>
    </source>
</reference>
<dbReference type="EC" id="3.1.1.-" evidence="7"/>
<comment type="caution">
    <text evidence="10">The sequence shown here is derived from an EMBL/GenBank/DDBJ whole genome shotgun (WGS) entry which is preliminary data.</text>
</comment>
<evidence type="ECO:0000256" key="7">
    <source>
        <dbReference type="RuleBase" id="RU361235"/>
    </source>
</evidence>
<dbReference type="EMBL" id="ALBS01000212">
    <property type="protein sequence ID" value="EJT48102.1"/>
    <property type="molecule type" value="Genomic_DNA"/>
</dbReference>
<dbReference type="SUPFAM" id="SSF53474">
    <property type="entry name" value="alpha/beta-Hydrolases"/>
    <property type="match status" value="1"/>
</dbReference>
<dbReference type="InterPro" id="IPR002018">
    <property type="entry name" value="CarbesteraseB"/>
</dbReference>
<evidence type="ECO:0000313" key="11">
    <source>
        <dbReference type="Proteomes" id="UP000002748"/>
    </source>
</evidence>
<dbReference type="InterPro" id="IPR019826">
    <property type="entry name" value="Carboxylesterase_B_AS"/>
</dbReference>
<dbReference type="PROSITE" id="PS00122">
    <property type="entry name" value="CARBOXYLESTERASE_B_1"/>
    <property type="match status" value="1"/>
</dbReference>
<feature type="domain" description="Carboxylesterase type B" evidence="9">
    <location>
        <begin position="39"/>
        <end position="543"/>
    </location>
</feature>
<keyword evidence="5 7" id="KW-0378">Hydrolase</keyword>
<dbReference type="VEuPathDB" id="FungiDB:A1Q1_02912"/>
<feature type="signal peptide" evidence="8">
    <location>
        <begin position="1"/>
        <end position="15"/>
    </location>
</feature>
<dbReference type="RefSeq" id="XP_014179616.1">
    <property type="nucleotide sequence ID" value="XM_014324141.1"/>
</dbReference>
<dbReference type="InterPro" id="IPR050309">
    <property type="entry name" value="Type-B_Carboxylest/Lipase"/>
</dbReference>
<keyword evidence="6" id="KW-0325">Glycoprotein</keyword>
<dbReference type="Proteomes" id="UP000002748">
    <property type="component" value="Unassembled WGS sequence"/>
</dbReference>
<evidence type="ECO:0000256" key="8">
    <source>
        <dbReference type="SAM" id="SignalP"/>
    </source>
</evidence>
<accession>J6EZ24</accession>
<protein>
    <recommendedName>
        <fullName evidence="7">Carboxylic ester hydrolase</fullName>
        <ecNumber evidence="7">3.1.1.-</ecNumber>
    </recommendedName>
</protein>
<proteinExistence type="inferred from homology"/>
<evidence type="ECO:0000259" key="9">
    <source>
        <dbReference type="Pfam" id="PF00135"/>
    </source>
</evidence>
<dbReference type="Pfam" id="PF00135">
    <property type="entry name" value="COesterase"/>
    <property type="match status" value="1"/>
</dbReference>
<feature type="chain" id="PRO_5012226623" description="Carboxylic ester hydrolase" evidence="8">
    <location>
        <begin position="16"/>
        <end position="578"/>
    </location>
</feature>
<dbReference type="FunFam" id="3.40.50.1820:FF:000213">
    <property type="entry name" value="Carboxylic ester hydrolase"/>
    <property type="match status" value="1"/>
</dbReference>
<keyword evidence="4 8" id="KW-0732">Signal</keyword>
<comment type="subcellular location">
    <subcellularLocation>
        <location evidence="1">Secreted</location>
    </subcellularLocation>
</comment>
<evidence type="ECO:0000256" key="3">
    <source>
        <dbReference type="ARBA" id="ARBA00022525"/>
    </source>
</evidence>
<dbReference type="HOGENOM" id="CLU_006586_10_6_1"/>
<evidence type="ECO:0000256" key="2">
    <source>
        <dbReference type="ARBA" id="ARBA00005964"/>
    </source>
</evidence>
<dbReference type="GO" id="GO:0005576">
    <property type="term" value="C:extracellular region"/>
    <property type="evidence" value="ECO:0007669"/>
    <property type="project" value="UniProtKB-SubCell"/>
</dbReference>
<dbReference type="AlphaFoldDB" id="J6EZ24"/>
<evidence type="ECO:0000256" key="4">
    <source>
        <dbReference type="ARBA" id="ARBA00022729"/>
    </source>
</evidence>